<evidence type="ECO:0000256" key="2">
    <source>
        <dbReference type="SAM" id="SignalP"/>
    </source>
</evidence>
<feature type="signal peptide" evidence="2">
    <location>
        <begin position="1"/>
        <end position="33"/>
    </location>
</feature>
<organism evidence="3 4">
    <name type="scientific">Bradyrhizobium betae</name>
    <dbReference type="NCBI Taxonomy" id="244734"/>
    <lineage>
        <taxon>Bacteria</taxon>
        <taxon>Pseudomonadati</taxon>
        <taxon>Pseudomonadota</taxon>
        <taxon>Alphaproteobacteria</taxon>
        <taxon>Hyphomicrobiales</taxon>
        <taxon>Nitrobacteraceae</taxon>
        <taxon>Bradyrhizobium</taxon>
    </lineage>
</organism>
<dbReference type="Proteomes" id="UP001058872">
    <property type="component" value="Chromosome"/>
</dbReference>
<dbReference type="SUPFAM" id="SSF63829">
    <property type="entry name" value="Calcium-dependent phosphotriesterase"/>
    <property type="match status" value="1"/>
</dbReference>
<dbReference type="AlphaFoldDB" id="A0AAE9N8B4"/>
<dbReference type="RefSeq" id="WP_257178184.1">
    <property type="nucleotide sequence ID" value="NZ_CP028989.1"/>
</dbReference>
<feature type="region of interest" description="Disordered" evidence="1">
    <location>
        <begin position="741"/>
        <end position="845"/>
    </location>
</feature>
<accession>A0AAE9N8B4</accession>
<gene>
    <name evidence="3" type="ORF">DCM83_01400</name>
</gene>
<name>A0AAE9N8B4_9BRAD</name>
<evidence type="ECO:0000256" key="1">
    <source>
        <dbReference type="SAM" id="MobiDB-lite"/>
    </source>
</evidence>
<feature type="compositionally biased region" description="Pro residues" evidence="1">
    <location>
        <begin position="766"/>
        <end position="780"/>
    </location>
</feature>
<dbReference type="EMBL" id="CP028989">
    <property type="protein sequence ID" value="UUO64014.1"/>
    <property type="molecule type" value="Genomic_DNA"/>
</dbReference>
<protein>
    <submittedName>
        <fullName evidence="3">Uncharacterized protein</fullName>
    </submittedName>
</protein>
<evidence type="ECO:0000313" key="4">
    <source>
        <dbReference type="Proteomes" id="UP001058872"/>
    </source>
</evidence>
<proteinExistence type="predicted"/>
<evidence type="ECO:0000313" key="3">
    <source>
        <dbReference type="EMBL" id="UUO64014.1"/>
    </source>
</evidence>
<sequence>MKPRSHKSFVVSAMRCIAIAAGLVLTMSSAASAQAPRGIYAPGQAVVTGFSGGLRPFEIEPGQDADARSFINPDGPSLRVVDLSRMGGPPEAQLVGAPKPFTVSAKWIGQVFGVALDDQSPANIYAAATSAYGLSIVAPGSDGKPQHVRFGTNGAAFMPAQWGPGGGPGSIWKINGLTGEVKLFANVVTAGRANSGAALGGLAYDPATKSLLVADRETGLIHRFGMNGADLGVYDHGTTGTAAVGIAPLPAAAGPGINLTSPQFDSARPQTWGYAEPGRRVFGLAVRDHRLYYAVAEGSRIWSVGLNADGSFGPDIRIEVAAPLAAGATEISRITFDDAGRMYLAERPAPTGAQDFEALSVPSIGRVLRYTVIGATEAKQPIWQAVPDEYAVGFPETFRNDNGGVAIGYDYDQHGNINPRSCGGFVWTTGEQLRHATDPKLVTQIGQSDMLAVDGLQGNPAWRIRRDDAPPRLSYFIDYADAPPDLSARGHLGDIAILRTCAEQPAQLLPGLRPVGVPLPPPPPSFRACQTHVCGPGGKPVCPINQVWSNGACASDCAKSETLVNGKCCSAVDLRPGGACGNPSTDIGKPMCGTTQTAIGPNHECCENDRIYTGSGGAQLCCAGALVNGKCQQFIPKIPGGICLDCCSPGYVKIAGKCCLKSQATSKGVCCPVGQTPSADGTQCQPKFKIPKISLCCAAGYVPTAAGKCCAAGNLTSSGECCPAPVNPNDRSQCVAQSGKKFSPQEPCAAGETRDDKGTCVARTPKPVPVKPSPVPVPRPSKPKAPGEREPSTSRPISCPAGTVPGPFGKRCLPAGPRRVAPPQPSRVAPLQPGRVVPPVRQRER</sequence>
<reference evidence="3" key="1">
    <citation type="submission" date="2018-04" db="EMBL/GenBank/DDBJ databases">
        <title>Genomes of Endosymbiotic and Endophytic Bradyrhizobium Publication status.</title>
        <authorList>
            <person name="Guha S."/>
            <person name="Jorrin B."/>
            <person name="Sarkar M."/>
            <person name="Poole P.S."/>
            <person name="DasGupta M."/>
        </authorList>
    </citation>
    <scope>NUCLEOTIDE SEQUENCE</scope>
    <source>
        <strain evidence="3">WBOS16</strain>
    </source>
</reference>
<feature type="chain" id="PRO_5042131697" evidence="2">
    <location>
        <begin position="34"/>
        <end position="845"/>
    </location>
</feature>
<keyword evidence="2" id="KW-0732">Signal</keyword>